<feature type="compositionally biased region" description="Basic and acidic residues" evidence="1">
    <location>
        <begin position="97"/>
        <end position="107"/>
    </location>
</feature>
<keyword evidence="3" id="KW-1185">Reference proteome</keyword>
<gene>
    <name evidence="2" type="ORF">SAMN04487949_1759</name>
</gene>
<accession>A0A1G9TFZ7</accession>
<reference evidence="3" key="1">
    <citation type="submission" date="2016-10" db="EMBL/GenBank/DDBJ databases">
        <authorList>
            <person name="Varghese N."/>
            <person name="Submissions S."/>
        </authorList>
    </citation>
    <scope>NUCLEOTIDE SEQUENCE [LARGE SCALE GENOMIC DNA]</scope>
    <source>
        <strain evidence="3">CGMCC 1.10119</strain>
    </source>
</reference>
<sequence>MHLLAATSAGLFRTPLPPFDDGVERVLPHATRRLREGPEGGVYAATESGVSHATGESDWTEWTDCDLAADARDVLPLGDALYVAGSTATPTIFRRDDASGEWTEHPVADVSDTDSSPTDSSRDGARINALAGHPDAPDRLVVGLERGGVAVSDDRGETWRDVSGDLRVDDPEAPERSDDVHRLVSVGPDHWLAATGGGVYRTRDAGDHWARLHTGDRPYARSVFVNDGRLYASLNRSSPGEPSDGTDAAIYVGDVASDDPGVAEVGERFAVSFASAGPTVLAGCADGTILSGPGFDAAGQLPVSDATAEASGVADLLLRL</sequence>
<evidence type="ECO:0000313" key="2">
    <source>
        <dbReference type="EMBL" id="SDM46656.1"/>
    </source>
</evidence>
<dbReference type="Proteomes" id="UP000199451">
    <property type="component" value="Unassembled WGS sequence"/>
</dbReference>
<dbReference type="InterPro" id="IPR015943">
    <property type="entry name" value="WD40/YVTN_repeat-like_dom_sf"/>
</dbReference>
<proteinExistence type="predicted"/>
<dbReference type="RefSeq" id="WP_089696662.1">
    <property type="nucleotide sequence ID" value="NZ_FNHL01000002.1"/>
</dbReference>
<dbReference type="OrthoDB" id="197823at2157"/>
<dbReference type="AlphaFoldDB" id="A0A1G9TFZ7"/>
<dbReference type="Gene3D" id="2.130.10.10">
    <property type="entry name" value="YVTN repeat-like/Quinoprotein amine dehydrogenase"/>
    <property type="match status" value="1"/>
</dbReference>
<evidence type="ECO:0000256" key="1">
    <source>
        <dbReference type="SAM" id="MobiDB-lite"/>
    </source>
</evidence>
<dbReference type="SUPFAM" id="SSF110296">
    <property type="entry name" value="Oligoxyloglucan reducing end-specific cellobiohydrolase"/>
    <property type="match status" value="1"/>
</dbReference>
<feature type="region of interest" description="Disordered" evidence="1">
    <location>
        <begin position="97"/>
        <end position="123"/>
    </location>
</feature>
<evidence type="ECO:0000313" key="3">
    <source>
        <dbReference type="Proteomes" id="UP000199451"/>
    </source>
</evidence>
<organism evidence="2 3">
    <name type="scientific">Halogranum gelatinilyticum</name>
    <dbReference type="NCBI Taxonomy" id="660521"/>
    <lineage>
        <taxon>Archaea</taxon>
        <taxon>Methanobacteriati</taxon>
        <taxon>Methanobacteriota</taxon>
        <taxon>Stenosarchaea group</taxon>
        <taxon>Halobacteria</taxon>
        <taxon>Halobacteriales</taxon>
        <taxon>Haloferacaceae</taxon>
    </lineage>
</organism>
<protein>
    <recommendedName>
        <fullName evidence="4">BNR/Asp-box repeat-containing protein</fullName>
    </recommendedName>
</protein>
<dbReference type="STRING" id="660521.SAMN04487949_1759"/>
<evidence type="ECO:0008006" key="4">
    <source>
        <dbReference type="Google" id="ProtNLM"/>
    </source>
</evidence>
<feature type="compositionally biased region" description="Low complexity" evidence="1">
    <location>
        <begin position="109"/>
        <end position="119"/>
    </location>
</feature>
<dbReference type="EMBL" id="FNHL01000002">
    <property type="protein sequence ID" value="SDM46656.1"/>
    <property type="molecule type" value="Genomic_DNA"/>
</dbReference>
<name>A0A1G9TFZ7_9EURY</name>